<sequence>MVNNNKATIFLIVVFTLSTIIHVIPAYISNNLFSTDVWPLYRDAKILLGKPDAKIWDDKFFDGYNNHWPGIILSTTIYTWVTGISLRIVYMYIYTIILSLGLLLLFYTVIRRFYSISACALAILILGYTPSYLVFTSSPLKETYAYPLFFAITIFALRTLINGVLMGRDLVALSVLSMGLVLSHHLATFMLAGFLLGFVFVSIAYHLWGKNLVSPLHMLKASLIIVVIVGVFLSYYFTYGSASLKISASPGNILTYILYGLVLYGGYLVFAEKRSNQLLVPIIISIFTILFLMFSPDLARVLPGVSILGSRLFWYVLPMALSIPFIVVVGDEMVNLLVDGMGLFILYNIIYVLFGAPFFSSIIHRFINYIVFIMAIIVAYMWQKRSSLKKSLAVFMVLATLLPGSIVIVNIVSYRDGVSYTWYYPIGETRGFDTVFTYAGDDLKISGDTKIVFYGIMVKNIDSSLLLKTLYYNKSPDNNQLFIIYYENYFAGCMVYLNYYSIDSIFNRGAYNRLYDNHYVQAYLYGGKY</sequence>
<dbReference type="HOGENOM" id="CLU_538206_0_0_2"/>
<dbReference type="EMBL" id="CP002051">
    <property type="protein sequence ID" value="ADI31971.1"/>
    <property type="molecule type" value="Genomic_DNA"/>
</dbReference>
<gene>
    <name evidence="2" type="ordered locus">Shell_0861</name>
</gene>
<dbReference type="GeneID" id="9234150"/>
<evidence type="ECO:0000313" key="3">
    <source>
        <dbReference type="Proteomes" id="UP000002573"/>
    </source>
</evidence>
<feature type="transmembrane region" description="Helical" evidence="1">
    <location>
        <begin position="113"/>
        <end position="135"/>
    </location>
</feature>
<keyword evidence="1" id="KW-0472">Membrane</keyword>
<evidence type="ECO:0000313" key="2">
    <source>
        <dbReference type="EMBL" id="ADI31971.1"/>
    </source>
</evidence>
<feature type="transmembrane region" description="Helical" evidence="1">
    <location>
        <begin position="7"/>
        <end position="28"/>
    </location>
</feature>
<feature type="transmembrane region" description="Helical" evidence="1">
    <location>
        <begin position="147"/>
        <end position="166"/>
    </location>
</feature>
<feature type="transmembrane region" description="Helical" evidence="1">
    <location>
        <begin position="481"/>
        <end position="499"/>
    </location>
</feature>
<feature type="transmembrane region" description="Helical" evidence="1">
    <location>
        <begin position="64"/>
        <end position="81"/>
    </location>
</feature>
<dbReference type="RefSeq" id="WP_013143169.1">
    <property type="nucleotide sequence ID" value="NC_014205.1"/>
</dbReference>
<keyword evidence="1" id="KW-0812">Transmembrane</keyword>
<accession>D7D875</accession>
<evidence type="ECO:0008006" key="4">
    <source>
        <dbReference type="Google" id="ProtNLM"/>
    </source>
</evidence>
<feature type="transmembrane region" description="Helical" evidence="1">
    <location>
        <begin position="362"/>
        <end position="382"/>
    </location>
</feature>
<organism evidence="2 3">
    <name type="scientific">Staphylothermus hellenicus (strain DSM 12710 / JCM 10830 / BK20S6-10-b1 / P8)</name>
    <dbReference type="NCBI Taxonomy" id="591019"/>
    <lineage>
        <taxon>Archaea</taxon>
        <taxon>Thermoproteota</taxon>
        <taxon>Thermoprotei</taxon>
        <taxon>Desulfurococcales</taxon>
        <taxon>Desulfurococcaceae</taxon>
        <taxon>Staphylothermus</taxon>
    </lineage>
</organism>
<reference evidence="2 3" key="2">
    <citation type="journal article" date="2011" name="Stand. Genomic Sci.">
        <title>Complete genome sequence of Staphylothermus hellenicus P8.</title>
        <authorList>
            <person name="Anderson I."/>
            <person name="Wirth R."/>
            <person name="Lucas S."/>
            <person name="Copeland A."/>
            <person name="Lapidus A."/>
            <person name="Cheng J.F."/>
            <person name="Goodwin L."/>
            <person name="Pitluck S."/>
            <person name="Davenport K."/>
            <person name="Detter J.C."/>
            <person name="Han C."/>
            <person name="Tapia R."/>
            <person name="Land M."/>
            <person name="Hauser L."/>
            <person name="Pati A."/>
            <person name="Mikhailova N."/>
            <person name="Woyke T."/>
            <person name="Klenk H.P."/>
            <person name="Kyrpides N."/>
            <person name="Ivanova N."/>
        </authorList>
    </citation>
    <scope>NUCLEOTIDE SEQUENCE [LARGE SCALE GENOMIC DNA]</scope>
    <source>
        <strain evidence="3">DSM 12710 / JCM 10830 / BK20S6-10-b1 / P8</strain>
    </source>
</reference>
<feature type="transmembrane region" description="Helical" evidence="1">
    <location>
        <begin position="219"/>
        <end position="238"/>
    </location>
</feature>
<keyword evidence="3" id="KW-1185">Reference proteome</keyword>
<feature type="transmembrane region" description="Helical" evidence="1">
    <location>
        <begin position="394"/>
        <end position="414"/>
    </location>
</feature>
<dbReference type="eggNOG" id="arCOG08157">
    <property type="taxonomic scope" value="Archaea"/>
</dbReference>
<dbReference type="AlphaFoldDB" id="D7D875"/>
<feature type="transmembrane region" description="Helical" evidence="1">
    <location>
        <begin position="278"/>
        <end position="296"/>
    </location>
</feature>
<feature type="transmembrane region" description="Helical" evidence="1">
    <location>
        <begin position="88"/>
        <end position="107"/>
    </location>
</feature>
<evidence type="ECO:0000256" key="1">
    <source>
        <dbReference type="SAM" id="Phobius"/>
    </source>
</evidence>
<feature type="transmembrane region" description="Helical" evidence="1">
    <location>
        <begin position="186"/>
        <end position="207"/>
    </location>
</feature>
<dbReference type="OrthoDB" id="385747at2157"/>
<feature type="transmembrane region" description="Helical" evidence="1">
    <location>
        <begin position="253"/>
        <end position="271"/>
    </location>
</feature>
<protein>
    <recommendedName>
        <fullName evidence="4">Membrane protein 6-pyruvoyl-tetrahydropterin synthase-related domain-containing protein</fullName>
    </recommendedName>
</protein>
<feature type="transmembrane region" description="Helical" evidence="1">
    <location>
        <begin position="312"/>
        <end position="329"/>
    </location>
</feature>
<proteinExistence type="predicted"/>
<keyword evidence="1" id="KW-1133">Transmembrane helix</keyword>
<dbReference type="KEGG" id="shc:Shell_0861"/>
<feature type="transmembrane region" description="Helical" evidence="1">
    <location>
        <begin position="336"/>
        <end position="356"/>
    </location>
</feature>
<name>D7D875_STAHD</name>
<dbReference type="STRING" id="591019.Shell_0861"/>
<dbReference type="Proteomes" id="UP000002573">
    <property type="component" value="Chromosome"/>
</dbReference>
<reference evidence="3" key="1">
    <citation type="submission" date="2010-05" db="EMBL/GenBank/DDBJ databases">
        <title>Complete sequence of Staphylothermus hellenicus DSM 12710.</title>
        <authorList>
            <consortium name="US DOE Joint Genome Institute"/>
            <person name="Lucas S."/>
            <person name="Copeland A."/>
            <person name="Lapidus A."/>
            <person name="Cheng J.-F."/>
            <person name="Bruce D."/>
            <person name="Goodwin L."/>
            <person name="Pitluck S."/>
            <person name="Davenport K."/>
            <person name="Detter J.C."/>
            <person name="Han C."/>
            <person name="Tapia R."/>
            <person name="Larimer F."/>
            <person name="Land M."/>
            <person name="Hauser L."/>
            <person name="Kyrpides N."/>
            <person name="Mikhailova N."/>
            <person name="Anderson I.J."/>
            <person name="Woyke T."/>
        </authorList>
    </citation>
    <scope>NUCLEOTIDE SEQUENCE [LARGE SCALE GENOMIC DNA]</scope>
    <source>
        <strain evidence="3">DSM 12710 / JCM 10830 / BK20S6-10-b1 / P8</strain>
    </source>
</reference>